<evidence type="ECO:0000256" key="2">
    <source>
        <dbReference type="ARBA" id="ARBA00049661"/>
    </source>
</evidence>
<dbReference type="EMBL" id="FNVB01000002">
    <property type="protein sequence ID" value="SEF52868.1"/>
    <property type="molecule type" value="Genomic_DNA"/>
</dbReference>
<dbReference type="InterPro" id="IPR013107">
    <property type="entry name" value="Acyl-CoA_DH_C"/>
</dbReference>
<keyword evidence="9" id="KW-1185">Reference proteome</keyword>
<evidence type="ECO:0000313" key="8">
    <source>
        <dbReference type="EMBL" id="SFC54656.1"/>
    </source>
</evidence>
<dbReference type="InterPro" id="IPR013786">
    <property type="entry name" value="AcylCoA_DH/ox_N"/>
</dbReference>
<accession>A0A1H5SSB2</accession>
<evidence type="ECO:0000256" key="4">
    <source>
        <dbReference type="SAM" id="Phobius"/>
    </source>
</evidence>
<feature type="compositionally biased region" description="Polar residues" evidence="3">
    <location>
        <begin position="12"/>
        <end position="21"/>
    </location>
</feature>
<dbReference type="SUPFAM" id="SSF47203">
    <property type="entry name" value="Acyl-CoA dehydrogenase C-terminal domain-like"/>
    <property type="match status" value="1"/>
</dbReference>
<comment type="similarity">
    <text evidence="2">Belongs to the HpaH/HsaA monooxygenase family.</text>
</comment>
<dbReference type="Pfam" id="PF02771">
    <property type="entry name" value="Acyl-CoA_dh_N"/>
    <property type="match status" value="1"/>
</dbReference>
<dbReference type="EMBL" id="FOME01000001">
    <property type="protein sequence ID" value="SFC54656.1"/>
    <property type="molecule type" value="Genomic_DNA"/>
</dbReference>
<dbReference type="PIRSF" id="PIRSF016578">
    <property type="entry name" value="HsaA"/>
    <property type="match status" value="1"/>
</dbReference>
<dbReference type="PANTHER" id="PTHR48083">
    <property type="entry name" value="MEDIUM-CHAIN SPECIFIC ACYL-COA DEHYDROGENASE, MITOCHONDRIAL-RELATED"/>
    <property type="match status" value="1"/>
</dbReference>
<dbReference type="InterPro" id="IPR036250">
    <property type="entry name" value="AcylCo_DH-like_C"/>
</dbReference>
<protein>
    <submittedName>
        <fullName evidence="7">3-hydroxy-9,10-secoandrosta-1,3,5(10)-triene-9,17-dione monooxygenase</fullName>
    </submittedName>
</protein>
<evidence type="ECO:0000313" key="10">
    <source>
        <dbReference type="Proteomes" id="UP000236729"/>
    </source>
</evidence>
<dbReference type="Gene3D" id="2.40.110.10">
    <property type="entry name" value="Butyryl-CoA Dehydrogenase, subunit A, domain 2"/>
    <property type="match status" value="1"/>
</dbReference>
<keyword evidence="4" id="KW-0472">Membrane</keyword>
<dbReference type="InterPro" id="IPR050741">
    <property type="entry name" value="Acyl-CoA_dehydrogenase"/>
</dbReference>
<dbReference type="NCBIfam" id="NF045629">
    <property type="entry name" value="monooxsub_HsaA"/>
    <property type="match status" value="1"/>
</dbReference>
<dbReference type="Gene3D" id="1.10.540.10">
    <property type="entry name" value="Acyl-CoA dehydrogenase/oxidase, N-terminal domain"/>
    <property type="match status" value="1"/>
</dbReference>
<name>A0A1H5SSB2_9PSEU</name>
<sequence length="412" mass="44204">MRPSHKKPGNARSISGGTTAENRGEADCVLERIRDVLPAIAERARDAEESRRLPVETVADLVSAGAFRMLQPERFGGLEGDPAQFYEVVREVSAVCGSTGWVLSVLGVHPWHVGLFPGEAQEEVWADGPDALICSSYAPIGRLRAVGGGCVLNGRWSFASGCDHASWALLGGLVVGDGGRPLDFLSVLVPREDFQILDVWDPVGLRGTGSNDVVVDEAFVPDHRIVRNYDIAQLRGPGRAVNRGPLYAMPFGAVFTTAVAAPVVGVVAGSYAAYVSVMRDRVRLSLGGGRFVEDQGAQVAVARAASEIDAAVLQLDRNITELYDHAVRGAEIPVELRLRTRRDQVRATERAVGAIDLLFQSAGGNSLRRGNPVERAWRDAHAGSMHVANDAQRALALYGKGEFDLPVEDTLV</sequence>
<dbReference type="GO" id="GO:0016712">
    <property type="term" value="F:oxidoreductase activity, acting on paired donors, with incorporation or reduction of molecular oxygen, reduced flavin or flavoprotein as one donor, and incorporation of one atom of oxygen"/>
    <property type="evidence" value="ECO:0007669"/>
    <property type="project" value="TreeGrafter"/>
</dbReference>
<accession>A0A1I1K1N5</accession>
<evidence type="ECO:0000313" key="7">
    <source>
        <dbReference type="EMBL" id="SEF52868.1"/>
    </source>
</evidence>
<dbReference type="GO" id="GO:0050660">
    <property type="term" value="F:flavin adenine dinucleotide binding"/>
    <property type="evidence" value="ECO:0007669"/>
    <property type="project" value="InterPro"/>
</dbReference>
<feature type="region of interest" description="Disordered" evidence="3">
    <location>
        <begin position="1"/>
        <end position="25"/>
    </location>
</feature>
<dbReference type="GO" id="GO:0005737">
    <property type="term" value="C:cytoplasm"/>
    <property type="evidence" value="ECO:0007669"/>
    <property type="project" value="TreeGrafter"/>
</dbReference>
<dbReference type="Proteomes" id="UP000199690">
    <property type="component" value="Unassembled WGS sequence"/>
</dbReference>
<dbReference type="Proteomes" id="UP000236729">
    <property type="component" value="Unassembled WGS sequence"/>
</dbReference>
<dbReference type="InterPro" id="IPR046373">
    <property type="entry name" value="Acyl-CoA_Oxase/DH_mid-dom_sf"/>
</dbReference>
<dbReference type="InterPro" id="IPR037069">
    <property type="entry name" value="AcylCoA_DH/ox_N_sf"/>
</dbReference>
<dbReference type="InterPro" id="IPR054617">
    <property type="entry name" value="HsaA"/>
</dbReference>
<evidence type="ECO:0000313" key="9">
    <source>
        <dbReference type="Proteomes" id="UP000199690"/>
    </source>
</evidence>
<reference evidence="7" key="1">
    <citation type="submission" date="2016-10" db="EMBL/GenBank/DDBJ databases">
        <authorList>
            <person name="de Groot N.N."/>
        </authorList>
    </citation>
    <scope>NUCLEOTIDE SEQUENCE [LARGE SCALE GENOMIC DNA]</scope>
    <source>
        <strain evidence="7">ATCC 20501</strain>
    </source>
</reference>
<dbReference type="PANTHER" id="PTHR48083:SF19">
    <property type="entry name" value="FLAVIN-DEPENDENT MONOOXYGENASE, OXYGENASE SUBUNIT HSAA"/>
    <property type="match status" value="1"/>
</dbReference>
<dbReference type="Pfam" id="PF08028">
    <property type="entry name" value="Acyl-CoA_dh_2"/>
    <property type="match status" value="1"/>
</dbReference>
<evidence type="ECO:0000256" key="1">
    <source>
        <dbReference type="ARBA" id="ARBA00023002"/>
    </source>
</evidence>
<dbReference type="AlphaFoldDB" id="A0A1H5SSB2"/>
<keyword evidence="4" id="KW-1133">Transmembrane helix</keyword>
<reference evidence="9 10" key="2">
    <citation type="submission" date="2016-10" db="EMBL/GenBank/DDBJ databases">
        <authorList>
            <person name="Varghese N."/>
            <person name="Submissions S."/>
        </authorList>
    </citation>
    <scope>NUCLEOTIDE SEQUENCE [LARGE SCALE GENOMIC DNA]</scope>
    <source>
        <strain evidence="10">ATCC 20501</strain>
        <strain evidence="8 9">CGMCC 4.3529</strain>
    </source>
</reference>
<dbReference type="SMR" id="A0A1H5SSB2"/>
<feature type="domain" description="Acyl-CoA dehydrogenase/oxidase N-terminal" evidence="5">
    <location>
        <begin position="40"/>
        <end position="122"/>
    </location>
</feature>
<keyword evidence="1" id="KW-0560">Oxidoreductase</keyword>
<keyword evidence="7" id="KW-0503">Monooxygenase</keyword>
<evidence type="ECO:0000256" key="3">
    <source>
        <dbReference type="SAM" id="MobiDB-lite"/>
    </source>
</evidence>
<dbReference type="GO" id="GO:0033539">
    <property type="term" value="P:fatty acid beta-oxidation using acyl-CoA dehydrogenase"/>
    <property type="evidence" value="ECO:0007669"/>
    <property type="project" value="TreeGrafter"/>
</dbReference>
<dbReference type="GO" id="GO:0003995">
    <property type="term" value="F:acyl-CoA dehydrogenase activity"/>
    <property type="evidence" value="ECO:0007669"/>
    <property type="project" value="TreeGrafter"/>
</dbReference>
<organism evidence="7 10">
    <name type="scientific">Saccharopolyspora kobensis</name>
    <dbReference type="NCBI Taxonomy" id="146035"/>
    <lineage>
        <taxon>Bacteria</taxon>
        <taxon>Bacillati</taxon>
        <taxon>Actinomycetota</taxon>
        <taxon>Actinomycetes</taxon>
        <taxon>Pseudonocardiales</taxon>
        <taxon>Pseudonocardiaceae</taxon>
        <taxon>Saccharopolyspora</taxon>
    </lineage>
</organism>
<evidence type="ECO:0000259" key="6">
    <source>
        <dbReference type="Pfam" id="PF08028"/>
    </source>
</evidence>
<dbReference type="SUPFAM" id="SSF56645">
    <property type="entry name" value="Acyl-CoA dehydrogenase NM domain-like"/>
    <property type="match status" value="1"/>
</dbReference>
<gene>
    <name evidence="7" type="ORF">SAMN02982929_00008</name>
    <name evidence="8" type="ORF">SAMN05216506_1011024</name>
</gene>
<dbReference type="Gene3D" id="1.20.140.10">
    <property type="entry name" value="Butyryl-CoA Dehydrogenase, subunit A, domain 3"/>
    <property type="match status" value="1"/>
</dbReference>
<feature type="domain" description="Acyl-CoA dehydrogenase C-terminal" evidence="6">
    <location>
        <begin position="259"/>
        <end position="390"/>
    </location>
</feature>
<evidence type="ECO:0000259" key="5">
    <source>
        <dbReference type="Pfam" id="PF02771"/>
    </source>
</evidence>
<keyword evidence="4" id="KW-0812">Transmembrane</keyword>
<dbReference type="InterPro" id="IPR009100">
    <property type="entry name" value="AcylCoA_DH/oxidase_NM_dom_sf"/>
</dbReference>
<feature type="transmembrane region" description="Helical" evidence="4">
    <location>
        <begin position="247"/>
        <end position="274"/>
    </location>
</feature>
<proteinExistence type="inferred from homology"/>